<keyword evidence="5" id="KW-1185">Reference proteome</keyword>
<feature type="domain" description="DUF8190" evidence="3">
    <location>
        <begin position="183"/>
        <end position="286"/>
    </location>
</feature>
<sequence length="511" mass="57672">MHEPPTNQFTAAVIVLLFNMSQSSLRTNAGHSGINENVGPVAIRLENIIDEHAEENEEVGVDIAEQPAALMSEDPIGQSEVYRHIFDFNIGEEERKFSAQKRTDILLSKLKRIYKEKNIGAQLELVRKRHRVVIDDKYWRRGSHPDIALSASEGNLDFLLCVPMSPGLEAIMPNGITDMTFTWRFSAKNRHRVFRAKHARTGFDTTGCMLYLGTCKDDPVWLAFPPRAFFKDSKFDFEGPGARSGDSRMSQKNYCRALIFLAFVMNRRQISDITVKSERSWPANLSKLEEVNALTEIVTMMVEQWIPLDKNMIWDSYDEIYAHWDRQICGEPLTRQEFEDLDLVDENGMEICVYNEDGWRIPRRSCDFDRHSGALADLRSLENFFPTPGTHRFENAAGEINPGVAGVYYAYPQACLHHTGHFQAHTAPTPFVPYLEHLNKAVGKQKAAVTHNNNHHNGDDDDNGNNGNGNDGEDDDDNGIIVVPSSDDIPDPFICPSSEGDGIPQGPQNYS</sequence>
<name>K5VNU3_PHACS</name>
<dbReference type="OrthoDB" id="2736611at2759"/>
<dbReference type="EMBL" id="JH931137">
    <property type="protein sequence ID" value="EKM48365.1"/>
    <property type="molecule type" value="Genomic_DNA"/>
</dbReference>
<feature type="chain" id="PRO_5003884862" description="DUF8190 domain-containing protein" evidence="2">
    <location>
        <begin position="24"/>
        <end position="511"/>
    </location>
</feature>
<organism evidence="4 5">
    <name type="scientific">Phanerochaete carnosa (strain HHB-10118-sp)</name>
    <name type="common">White-rot fungus</name>
    <name type="synonym">Peniophora carnosa</name>
    <dbReference type="NCBI Taxonomy" id="650164"/>
    <lineage>
        <taxon>Eukaryota</taxon>
        <taxon>Fungi</taxon>
        <taxon>Dikarya</taxon>
        <taxon>Basidiomycota</taxon>
        <taxon>Agaricomycotina</taxon>
        <taxon>Agaricomycetes</taxon>
        <taxon>Polyporales</taxon>
        <taxon>Phanerochaetaceae</taxon>
        <taxon>Phanerochaete</taxon>
    </lineage>
</organism>
<feature type="region of interest" description="Disordered" evidence="1">
    <location>
        <begin position="443"/>
        <end position="511"/>
    </location>
</feature>
<dbReference type="RefSeq" id="XP_007403083.1">
    <property type="nucleotide sequence ID" value="XM_007403021.1"/>
</dbReference>
<dbReference type="HOGENOM" id="CLU_533285_0_0_1"/>
<dbReference type="Proteomes" id="UP000008370">
    <property type="component" value="Unassembled WGS sequence"/>
</dbReference>
<dbReference type="GeneID" id="18912017"/>
<feature type="signal peptide" evidence="2">
    <location>
        <begin position="1"/>
        <end position="23"/>
    </location>
</feature>
<evidence type="ECO:0000313" key="4">
    <source>
        <dbReference type="EMBL" id="EKM48365.1"/>
    </source>
</evidence>
<dbReference type="Pfam" id="PF26608">
    <property type="entry name" value="DUF8190"/>
    <property type="match status" value="1"/>
</dbReference>
<evidence type="ECO:0000259" key="3">
    <source>
        <dbReference type="Pfam" id="PF26608"/>
    </source>
</evidence>
<reference evidence="4 5" key="1">
    <citation type="journal article" date="2012" name="BMC Genomics">
        <title>Comparative genomics of the white-rot fungi, Phanerochaete carnosa and P. chrysosporium, to elucidate the genetic basis of the distinct wood types they colonize.</title>
        <authorList>
            <person name="Suzuki H."/>
            <person name="MacDonald J."/>
            <person name="Syed K."/>
            <person name="Salamov A."/>
            <person name="Hori C."/>
            <person name="Aerts A."/>
            <person name="Henrissat B."/>
            <person name="Wiebenga A."/>
            <person name="vanKuyk P.A."/>
            <person name="Barry K."/>
            <person name="Lindquist E."/>
            <person name="LaButti K."/>
            <person name="Lapidus A."/>
            <person name="Lucas S."/>
            <person name="Coutinho P."/>
            <person name="Gong Y."/>
            <person name="Samejima M."/>
            <person name="Mahadevan R."/>
            <person name="Abou-Zaid M."/>
            <person name="de Vries R.P."/>
            <person name="Igarashi K."/>
            <person name="Yadav J.S."/>
            <person name="Grigoriev I.V."/>
            <person name="Master E.R."/>
        </authorList>
    </citation>
    <scope>NUCLEOTIDE SEQUENCE [LARGE SCALE GENOMIC DNA]</scope>
    <source>
        <strain evidence="4 5">HHB-10118-sp</strain>
    </source>
</reference>
<dbReference type="AlphaFoldDB" id="K5VNU3"/>
<evidence type="ECO:0000313" key="5">
    <source>
        <dbReference type="Proteomes" id="UP000008370"/>
    </source>
</evidence>
<proteinExistence type="predicted"/>
<dbReference type="STRING" id="650164.K5VNU3"/>
<keyword evidence="2" id="KW-0732">Signal</keyword>
<evidence type="ECO:0000256" key="1">
    <source>
        <dbReference type="SAM" id="MobiDB-lite"/>
    </source>
</evidence>
<protein>
    <recommendedName>
        <fullName evidence="3">DUF8190 domain-containing protein</fullName>
    </recommendedName>
</protein>
<evidence type="ECO:0000256" key="2">
    <source>
        <dbReference type="SAM" id="SignalP"/>
    </source>
</evidence>
<accession>K5VNU3</accession>
<gene>
    <name evidence="4" type="ORF">PHACADRAFT_202909</name>
</gene>
<dbReference type="KEGG" id="pco:PHACADRAFT_202909"/>
<dbReference type="InterPro" id="IPR058503">
    <property type="entry name" value="DUF8190"/>
</dbReference>
<dbReference type="InParanoid" id="K5VNU3"/>